<dbReference type="PANTHER" id="PTHR45947">
    <property type="entry name" value="SULFOQUINOVOSYL TRANSFERASE SQD2"/>
    <property type="match status" value="1"/>
</dbReference>
<sequence>MKIGILTTSRGNLGEKGLYNSQEVGLAKALSVMAESVFVYKLISSDREEYVEEVEGYKKVSVRFFPSKKLGVHGFFDMRRIDDGLDALIYFSDTQLCFPSVYRWAKKNSVKFFAYVGVLESHSTNGLRRGIMDMLLYRSLNIYRKVNCLTKTPYVEEQLKKYGVKNTTVCPVGLDMSLINEEITKVCASVFKKKHGYRDEDKVILFIGRMIEEKKPLQMIEVFSELIKKDENYRLLMIGKGELESEVRMEVQRRDLSSKVNLINVMPNSEVLELYRFAHVFVNLNEQEIFGMAILEAMYYNCRVIAWKAPGPSFIIEDGVSGWLVESKEEIVEKVEKPLRDAQGPHDRIIDRFTWDYTAGVIGRFLN</sequence>
<evidence type="ECO:0000259" key="1">
    <source>
        <dbReference type="Pfam" id="PF00534"/>
    </source>
</evidence>
<dbReference type="EMBL" id="JBHSHL010000007">
    <property type="protein sequence ID" value="MFC4803897.1"/>
    <property type="molecule type" value="Genomic_DNA"/>
</dbReference>
<dbReference type="SUPFAM" id="SSF53756">
    <property type="entry name" value="UDP-Glycosyltransferase/glycogen phosphorylase"/>
    <property type="match status" value="1"/>
</dbReference>
<keyword evidence="3" id="KW-1185">Reference proteome</keyword>
<dbReference type="Proteomes" id="UP001595916">
    <property type="component" value="Unassembled WGS sequence"/>
</dbReference>
<comment type="caution">
    <text evidence="2">The sequence shown here is derived from an EMBL/GenBank/DDBJ whole genome shotgun (WGS) entry which is preliminary data.</text>
</comment>
<dbReference type="InterPro" id="IPR001296">
    <property type="entry name" value="Glyco_trans_1"/>
</dbReference>
<dbReference type="PANTHER" id="PTHR45947:SF3">
    <property type="entry name" value="SULFOQUINOVOSYL TRANSFERASE SQD2"/>
    <property type="match status" value="1"/>
</dbReference>
<keyword evidence="2" id="KW-0328">Glycosyltransferase</keyword>
<gene>
    <name evidence="2" type="ORF">ACFO4R_02270</name>
</gene>
<proteinExistence type="predicted"/>
<dbReference type="Pfam" id="PF00534">
    <property type="entry name" value="Glycos_transf_1"/>
    <property type="match status" value="1"/>
</dbReference>
<organism evidence="2 3">
    <name type="scientific">Filifactor villosus</name>
    <dbReference type="NCBI Taxonomy" id="29374"/>
    <lineage>
        <taxon>Bacteria</taxon>
        <taxon>Bacillati</taxon>
        <taxon>Bacillota</taxon>
        <taxon>Clostridia</taxon>
        <taxon>Peptostreptococcales</taxon>
        <taxon>Filifactoraceae</taxon>
        <taxon>Filifactor</taxon>
    </lineage>
</organism>
<accession>A0ABV9QIS5</accession>
<dbReference type="RefSeq" id="WP_379787367.1">
    <property type="nucleotide sequence ID" value="NZ_JBHSHL010000007.1"/>
</dbReference>
<dbReference type="GO" id="GO:0016757">
    <property type="term" value="F:glycosyltransferase activity"/>
    <property type="evidence" value="ECO:0007669"/>
    <property type="project" value="UniProtKB-KW"/>
</dbReference>
<name>A0ABV9QIS5_9FIRM</name>
<evidence type="ECO:0000313" key="2">
    <source>
        <dbReference type="EMBL" id="MFC4803897.1"/>
    </source>
</evidence>
<reference evidence="3" key="1">
    <citation type="journal article" date="2019" name="Int. J. Syst. Evol. Microbiol.">
        <title>The Global Catalogue of Microorganisms (GCM) 10K type strain sequencing project: providing services to taxonomists for standard genome sequencing and annotation.</title>
        <authorList>
            <consortium name="The Broad Institute Genomics Platform"/>
            <consortium name="The Broad Institute Genome Sequencing Center for Infectious Disease"/>
            <person name="Wu L."/>
            <person name="Ma J."/>
        </authorList>
    </citation>
    <scope>NUCLEOTIDE SEQUENCE [LARGE SCALE GENOMIC DNA]</scope>
    <source>
        <strain evidence="3">CCUG 46385</strain>
    </source>
</reference>
<evidence type="ECO:0000313" key="3">
    <source>
        <dbReference type="Proteomes" id="UP001595916"/>
    </source>
</evidence>
<dbReference type="Gene3D" id="3.40.50.2000">
    <property type="entry name" value="Glycogen Phosphorylase B"/>
    <property type="match status" value="2"/>
</dbReference>
<feature type="domain" description="Glycosyl transferase family 1" evidence="1">
    <location>
        <begin position="192"/>
        <end position="343"/>
    </location>
</feature>
<dbReference type="EC" id="2.4.-.-" evidence="2"/>
<keyword evidence="2" id="KW-0808">Transferase</keyword>
<dbReference type="InterPro" id="IPR050194">
    <property type="entry name" value="Glycosyltransferase_grp1"/>
</dbReference>
<protein>
    <submittedName>
        <fullName evidence="2">Glycosyltransferase</fullName>
        <ecNumber evidence="2">2.4.-.-</ecNumber>
    </submittedName>
</protein>